<dbReference type="PANTHER" id="PTHR21087:SF16">
    <property type="entry name" value="SHIKIMATE KINASE 1, CHLOROPLASTIC"/>
    <property type="match status" value="1"/>
</dbReference>
<evidence type="ECO:0000313" key="13">
    <source>
        <dbReference type="Proteomes" id="UP000298782"/>
    </source>
</evidence>
<name>A0A4D6YC64_9GAMM</name>
<feature type="binding site" evidence="11">
    <location>
        <position position="139"/>
    </location>
    <ligand>
        <name>substrate</name>
    </ligand>
</feature>
<dbReference type="GO" id="GO:0009423">
    <property type="term" value="P:chorismate biosynthetic process"/>
    <property type="evidence" value="ECO:0007669"/>
    <property type="project" value="UniProtKB-UniRule"/>
</dbReference>
<dbReference type="PROSITE" id="PS01128">
    <property type="entry name" value="SHIKIMATE_KINASE"/>
    <property type="match status" value="1"/>
</dbReference>
<keyword evidence="7 11" id="KW-0067">ATP-binding</keyword>
<evidence type="ECO:0000256" key="3">
    <source>
        <dbReference type="ARBA" id="ARBA00022605"/>
    </source>
</evidence>
<feature type="binding site" evidence="11">
    <location>
        <position position="119"/>
    </location>
    <ligand>
        <name>ATP</name>
        <dbReference type="ChEBI" id="CHEBI:30616"/>
    </ligand>
</feature>
<dbReference type="UniPathway" id="UPA00053">
    <property type="reaction ID" value="UER00088"/>
</dbReference>
<sequence length="173" mass="19686">MAKKNIFLIGPMGAGKSTVGRYLSSQLDMDFYDSDIEIEKQTGADINWVFDIEGEDKFRKREELIISQLTTRKGIILSTGGGVILSKQNRNQLSARGLVIYLTINIENQIIRTKKEKNRPLLNSHIELEKVLQSLSTIRTPLYEEIADITVSTDFVNPKIIVQNIINMIKKYI</sequence>
<accession>A0A4D6YC64</accession>
<keyword evidence="9 11" id="KW-0057">Aromatic amino acid biosynthesis</keyword>
<keyword evidence="3 11" id="KW-0028">Amino-acid biosynthesis</keyword>
<reference evidence="12 13" key="1">
    <citation type="submission" date="2018-12" db="EMBL/GenBank/DDBJ databases">
        <authorList>
            <person name="Chong R.A."/>
        </authorList>
    </citation>
    <scope>NUCLEOTIDE SEQUENCE [LARGE SCALE GENOMIC DNA]</scope>
    <source>
        <strain evidence="12 13">Tca</strain>
    </source>
</reference>
<evidence type="ECO:0000256" key="9">
    <source>
        <dbReference type="ARBA" id="ARBA00023141"/>
    </source>
</evidence>
<organism evidence="12 13">
    <name type="scientific">Buchnera aphidicola</name>
    <name type="common">Thelaxes californica</name>
    <dbReference type="NCBI Taxonomy" id="1315998"/>
    <lineage>
        <taxon>Bacteria</taxon>
        <taxon>Pseudomonadati</taxon>
        <taxon>Pseudomonadota</taxon>
        <taxon>Gammaproteobacteria</taxon>
        <taxon>Enterobacterales</taxon>
        <taxon>Erwiniaceae</taxon>
        <taxon>Buchnera</taxon>
    </lineage>
</organism>
<dbReference type="GO" id="GO:0004765">
    <property type="term" value="F:shikimate kinase activity"/>
    <property type="evidence" value="ECO:0007669"/>
    <property type="project" value="UniProtKB-UniRule"/>
</dbReference>
<comment type="catalytic activity">
    <reaction evidence="10 11">
        <text>shikimate + ATP = 3-phosphoshikimate + ADP + H(+)</text>
        <dbReference type="Rhea" id="RHEA:13121"/>
        <dbReference type="ChEBI" id="CHEBI:15378"/>
        <dbReference type="ChEBI" id="CHEBI:30616"/>
        <dbReference type="ChEBI" id="CHEBI:36208"/>
        <dbReference type="ChEBI" id="CHEBI:145989"/>
        <dbReference type="ChEBI" id="CHEBI:456216"/>
        <dbReference type="EC" id="2.7.1.71"/>
    </reaction>
</comment>
<evidence type="ECO:0000256" key="8">
    <source>
        <dbReference type="ARBA" id="ARBA00022842"/>
    </source>
</evidence>
<comment type="similarity">
    <text evidence="2 11">Belongs to the shikimate kinase family.</text>
</comment>
<dbReference type="EC" id="2.7.1.71" evidence="11"/>
<dbReference type="InterPro" id="IPR023000">
    <property type="entry name" value="Shikimate_kinase_CS"/>
</dbReference>
<dbReference type="InterPro" id="IPR000623">
    <property type="entry name" value="Shikimate_kinase/TSH1"/>
</dbReference>
<keyword evidence="6 11" id="KW-0418">Kinase</keyword>
<dbReference type="HAMAP" id="MF_00109">
    <property type="entry name" value="Shikimate_kinase"/>
    <property type="match status" value="1"/>
</dbReference>
<keyword evidence="13" id="KW-1185">Reference proteome</keyword>
<comment type="caution">
    <text evidence="11">Lacks conserved residue(s) required for the propagation of feature annotation.</text>
</comment>
<dbReference type="GO" id="GO:0008652">
    <property type="term" value="P:amino acid biosynthetic process"/>
    <property type="evidence" value="ECO:0007669"/>
    <property type="project" value="UniProtKB-KW"/>
</dbReference>
<dbReference type="PANTHER" id="PTHR21087">
    <property type="entry name" value="SHIKIMATE KINASE"/>
    <property type="match status" value="1"/>
</dbReference>
<evidence type="ECO:0000256" key="11">
    <source>
        <dbReference type="HAMAP-Rule" id="MF_00109"/>
    </source>
</evidence>
<dbReference type="GO" id="GO:0005524">
    <property type="term" value="F:ATP binding"/>
    <property type="evidence" value="ECO:0007669"/>
    <property type="project" value="UniProtKB-UniRule"/>
</dbReference>
<dbReference type="OrthoDB" id="9800332at2"/>
<evidence type="ECO:0000256" key="4">
    <source>
        <dbReference type="ARBA" id="ARBA00022679"/>
    </source>
</evidence>
<evidence type="ECO:0000256" key="10">
    <source>
        <dbReference type="ARBA" id="ARBA00048567"/>
    </source>
</evidence>
<gene>
    <name evidence="11 12" type="primary">aroK</name>
    <name evidence="12" type="ORF">D9V80_02155</name>
</gene>
<evidence type="ECO:0000256" key="5">
    <source>
        <dbReference type="ARBA" id="ARBA00022741"/>
    </source>
</evidence>
<dbReference type="Gene3D" id="3.40.50.300">
    <property type="entry name" value="P-loop containing nucleotide triphosphate hydrolases"/>
    <property type="match status" value="1"/>
</dbReference>
<dbReference type="NCBIfam" id="NF003456">
    <property type="entry name" value="PRK05057.1"/>
    <property type="match status" value="1"/>
</dbReference>
<comment type="function">
    <text evidence="11">Catalyzes the specific phosphorylation of the 3-hydroxyl group of shikimic acid using ATP as a cosubstrate.</text>
</comment>
<dbReference type="GO" id="GO:0009073">
    <property type="term" value="P:aromatic amino acid family biosynthetic process"/>
    <property type="evidence" value="ECO:0007669"/>
    <property type="project" value="UniProtKB-KW"/>
</dbReference>
<dbReference type="AlphaFoldDB" id="A0A4D6YC64"/>
<keyword evidence="11" id="KW-0963">Cytoplasm</keyword>
<dbReference type="GO" id="GO:0000287">
    <property type="term" value="F:magnesium ion binding"/>
    <property type="evidence" value="ECO:0007669"/>
    <property type="project" value="UniProtKB-UniRule"/>
</dbReference>
<evidence type="ECO:0000256" key="1">
    <source>
        <dbReference type="ARBA" id="ARBA00004842"/>
    </source>
</evidence>
<dbReference type="InterPro" id="IPR027417">
    <property type="entry name" value="P-loop_NTPase"/>
</dbReference>
<dbReference type="Pfam" id="PF01202">
    <property type="entry name" value="SKI"/>
    <property type="match status" value="1"/>
</dbReference>
<comment type="pathway">
    <text evidence="1 11">Metabolic intermediate biosynthesis; chorismate biosynthesis; chorismate from D-erythrose 4-phosphate and phosphoenolpyruvate: step 5/7.</text>
</comment>
<comment type="subunit">
    <text evidence="11">Monomer.</text>
</comment>
<dbReference type="InterPro" id="IPR031322">
    <property type="entry name" value="Shikimate/glucono_kinase"/>
</dbReference>
<dbReference type="EMBL" id="CP034852">
    <property type="protein sequence ID" value="QCI26939.1"/>
    <property type="molecule type" value="Genomic_DNA"/>
</dbReference>
<dbReference type="SUPFAM" id="SSF52540">
    <property type="entry name" value="P-loop containing nucleoside triphosphate hydrolases"/>
    <property type="match status" value="1"/>
</dbReference>
<dbReference type="CDD" id="cd00464">
    <property type="entry name" value="SK"/>
    <property type="match status" value="1"/>
</dbReference>
<comment type="subcellular location">
    <subcellularLocation>
        <location evidence="11">Cytoplasm</location>
    </subcellularLocation>
</comment>
<proteinExistence type="inferred from homology"/>
<comment type="cofactor">
    <cofactor evidence="11">
        <name>Mg(2+)</name>
        <dbReference type="ChEBI" id="CHEBI:18420"/>
    </cofactor>
    <text evidence="11">Binds 1 Mg(2+) ion per subunit.</text>
</comment>
<evidence type="ECO:0000256" key="2">
    <source>
        <dbReference type="ARBA" id="ARBA00006997"/>
    </source>
</evidence>
<dbReference type="Proteomes" id="UP000298782">
    <property type="component" value="Chromosome"/>
</dbReference>
<dbReference type="RefSeq" id="WP_158353785.1">
    <property type="nucleotide sequence ID" value="NZ_CP034852.1"/>
</dbReference>
<keyword evidence="8 11" id="KW-0460">Magnesium</keyword>
<feature type="binding site" evidence="11">
    <location>
        <begin position="13"/>
        <end position="18"/>
    </location>
    <ligand>
        <name>ATP</name>
        <dbReference type="ChEBI" id="CHEBI:30616"/>
    </ligand>
</feature>
<protein>
    <recommendedName>
        <fullName evidence="11">Shikimate kinase 1</fullName>
        <shortName evidence="11">SK 1</shortName>
        <ecNumber evidence="11">2.7.1.71</ecNumber>
    </recommendedName>
</protein>
<feature type="binding site" evidence="11">
    <location>
        <position position="35"/>
    </location>
    <ligand>
        <name>substrate</name>
    </ligand>
</feature>
<keyword evidence="11" id="KW-0479">Metal-binding</keyword>
<keyword evidence="5 11" id="KW-0547">Nucleotide-binding</keyword>
<evidence type="ECO:0000256" key="7">
    <source>
        <dbReference type="ARBA" id="ARBA00022840"/>
    </source>
</evidence>
<evidence type="ECO:0000256" key="6">
    <source>
        <dbReference type="ARBA" id="ARBA00022777"/>
    </source>
</evidence>
<dbReference type="GO" id="GO:0005829">
    <property type="term" value="C:cytosol"/>
    <property type="evidence" value="ECO:0007669"/>
    <property type="project" value="TreeGrafter"/>
</dbReference>
<keyword evidence="4 11" id="KW-0808">Transferase</keyword>
<dbReference type="PRINTS" id="PR01100">
    <property type="entry name" value="SHIKIMTKNASE"/>
</dbReference>
<feature type="binding site" evidence="11">
    <location>
        <position position="17"/>
    </location>
    <ligand>
        <name>Mg(2+)</name>
        <dbReference type="ChEBI" id="CHEBI:18420"/>
    </ligand>
</feature>
<reference evidence="12 13" key="2">
    <citation type="submission" date="2019-05" db="EMBL/GenBank/DDBJ databases">
        <title>Genome evolution of the obligate endosymbiont Buchnera aphidicola.</title>
        <authorList>
            <person name="Moran N.A."/>
        </authorList>
    </citation>
    <scope>NUCLEOTIDE SEQUENCE [LARGE SCALE GENOMIC DNA]</scope>
    <source>
        <strain evidence="12 13">Tca</strain>
    </source>
</reference>
<feature type="binding site" evidence="11">
    <location>
        <position position="81"/>
    </location>
    <ligand>
        <name>substrate</name>
    </ligand>
</feature>
<evidence type="ECO:0000313" key="12">
    <source>
        <dbReference type="EMBL" id="QCI26939.1"/>
    </source>
</evidence>
<feature type="binding site" evidence="11">
    <location>
        <position position="59"/>
    </location>
    <ligand>
        <name>substrate</name>
    </ligand>
</feature>